<dbReference type="SUPFAM" id="SSF102114">
    <property type="entry name" value="Radical SAM enzymes"/>
    <property type="match status" value="1"/>
</dbReference>
<dbReference type="EMBL" id="UXEP01000037">
    <property type="protein sequence ID" value="VDC43422.1"/>
    <property type="molecule type" value="Genomic_DNA"/>
</dbReference>
<evidence type="ECO:0000313" key="2">
    <source>
        <dbReference type="Proteomes" id="UP000280759"/>
    </source>
</evidence>
<dbReference type="InterPro" id="IPR023885">
    <property type="entry name" value="4Fe4S-binding_SPASM_dom"/>
</dbReference>
<dbReference type="GO" id="GO:0016740">
    <property type="term" value="F:transferase activity"/>
    <property type="evidence" value="ECO:0007669"/>
    <property type="project" value="UniProtKB-KW"/>
</dbReference>
<dbReference type="PANTHER" id="PTHR11228:SF7">
    <property type="entry name" value="PQQA PEPTIDE CYCLASE"/>
    <property type="match status" value="1"/>
</dbReference>
<keyword evidence="1" id="KW-0808">Transferase</keyword>
<dbReference type="SFLD" id="SFLDG01067">
    <property type="entry name" value="SPASM/twitch_domain_containing"/>
    <property type="match status" value="1"/>
</dbReference>
<dbReference type="Pfam" id="PF04055">
    <property type="entry name" value="Radical_SAM"/>
    <property type="match status" value="1"/>
</dbReference>
<organism evidence="1 2">
    <name type="scientific">Streptococcus canis</name>
    <dbReference type="NCBI Taxonomy" id="1329"/>
    <lineage>
        <taxon>Bacteria</taxon>
        <taxon>Bacillati</taxon>
        <taxon>Bacillota</taxon>
        <taxon>Bacilli</taxon>
        <taxon>Lactobacillales</taxon>
        <taxon>Streptococcaceae</taxon>
        <taxon>Streptococcus</taxon>
    </lineage>
</organism>
<dbReference type="InterPro" id="IPR013785">
    <property type="entry name" value="Aldolase_TIM"/>
</dbReference>
<dbReference type="NCBIfam" id="TIGR04085">
    <property type="entry name" value="rSAM_more_4Fe4S"/>
    <property type="match status" value="1"/>
</dbReference>
<dbReference type="RefSeq" id="WP_093998654.1">
    <property type="nucleotide sequence ID" value="NZ_CP046521.1"/>
</dbReference>
<gene>
    <name evidence="1" type="primary">mftC</name>
    <name evidence="1" type="ORF">FMV2238Y02_19230</name>
</gene>
<dbReference type="InterPro" id="IPR007197">
    <property type="entry name" value="rSAM"/>
</dbReference>
<keyword evidence="2" id="KW-1185">Reference proteome</keyword>
<dbReference type="Pfam" id="PF13186">
    <property type="entry name" value="SPASM"/>
    <property type="match status" value="1"/>
</dbReference>
<dbReference type="SFLD" id="SFLDS00029">
    <property type="entry name" value="Radical_SAM"/>
    <property type="match status" value="1"/>
</dbReference>
<dbReference type="CDD" id="cd01335">
    <property type="entry name" value="Radical_SAM"/>
    <property type="match status" value="1"/>
</dbReference>
<protein>
    <submittedName>
        <fullName evidence="1">Mycofactocin radical SAM maturase MftC</fullName>
        <ecNumber evidence="1">2.-.-.-</ecNumber>
    </submittedName>
</protein>
<sequence length="361" mass="41757">MKQQNILEISQNLGNDFDLPYYIYSRLKSDTNEKAVSPLKIGLKITNACHFRCPYCFVIKEEDFLSFDNLKIIIAKLPQLPYEVYLTGGEATLHPEFSKIVDYLVELGILVKLHTTGVIIEKSRKYILSNLDKFSSIQISIDSIENFDKLRPNKIDINPLEQICSFVKDCLSKHYQKLLVNIVISSLNIHELDEIINFCYKQGLRRIQLSSIFSIHNRLLVSDEQYADYYNNLIMKFSNQGMKFLTSPFCHPWSLAIKNGVEYNSPLYCPAQKTEFEIDMHGDVYPCPFLHDETHLMGNLLTNDFELVWSSGVDRLNRTTWSNDTKCKDCKLFKDCGGGCYAMAFVSKREYDKRCIIHANK</sequence>
<dbReference type="Proteomes" id="UP000280759">
    <property type="component" value="Unassembled WGS sequence"/>
</dbReference>
<dbReference type="Gene3D" id="3.20.20.70">
    <property type="entry name" value="Aldolase class I"/>
    <property type="match status" value="1"/>
</dbReference>
<reference evidence="1 2" key="1">
    <citation type="submission" date="2018-10" db="EMBL/GenBank/DDBJ databases">
        <authorList>
            <consortium name="Molecular Microbiology and Infection Unit (UMMI)"/>
            <person name="Machado M."/>
        </authorList>
    </citation>
    <scope>NUCLEOTIDE SEQUENCE [LARGE SCALE GENOMIC DNA]</scope>
    <source>
        <strain evidence="1">FMV2238.02</strain>
    </source>
</reference>
<dbReference type="InterPro" id="IPR058240">
    <property type="entry name" value="rSAM_sf"/>
</dbReference>
<dbReference type="InterPro" id="IPR050377">
    <property type="entry name" value="Radical_SAM_PqqE_MftC-like"/>
</dbReference>
<proteinExistence type="predicted"/>
<accession>A0A3P5XSK9</accession>
<dbReference type="EC" id="2.-.-.-" evidence="1"/>
<name>A0A3P5XSK9_STRCB</name>
<evidence type="ECO:0000313" key="1">
    <source>
        <dbReference type="EMBL" id="VDC43422.1"/>
    </source>
</evidence>
<dbReference type="GO" id="GO:0051536">
    <property type="term" value="F:iron-sulfur cluster binding"/>
    <property type="evidence" value="ECO:0007669"/>
    <property type="project" value="InterPro"/>
</dbReference>
<dbReference type="AlphaFoldDB" id="A0A3P5XSK9"/>
<dbReference type="PANTHER" id="PTHR11228">
    <property type="entry name" value="RADICAL SAM DOMAIN PROTEIN"/>
    <property type="match status" value="1"/>
</dbReference>
<dbReference type="SFLD" id="SFLDG01386">
    <property type="entry name" value="main_SPASM_domain-containing"/>
    <property type="match status" value="1"/>
</dbReference>